<comment type="caution">
    <text evidence="3">The sequence shown here is derived from an EMBL/GenBank/DDBJ whole genome shotgun (WGS) entry which is preliminary data.</text>
</comment>
<sequence length="514" mass="57227">MPQTPDAASPGSPVLTDRLLRSWVRCRRRAWLDLHGAPRERLWSAHRALALDDQLRSFQSLLPQRPGHGEGACREGAPGVVGLRLTGTGPRGLRLEAHPSLLERVEGPSRWGAHSYRPVLARQGRRLTREHRLQLALWGRLLQEHQRAPVPHGLVVAGADRGLERERLALGPSLQRQLDESLERLALDLARSEPPPLVSDRKKCTLCSWRGACDQIATAEGHLSEVSGIGGKRRELLVALGITSLDELAAADPDRLAEDLAVHSEQHREVAPRLVAQARVQQEGIPRRSGQGAGPALPELSAAPGVLLYDIESDPDARDDFLHGLVRLERGADGRWPGAPGPGESLGSYQPLLALQEHGEALLWRRLSTLLARYPDWPVLHYGETESVALLRLAERQGASERERERLRARLVDVHQRLRRHWLLPVNSYGLKAVAGWRGFTWSQKGVDGARCLLWWRQWREGSGGPRRPSRRALGRKLQRIFRYNQDDSLATWAVVRWLLDQDGALPPGPTGGD</sequence>
<name>A0ABU5RUB5_9CYAN</name>
<gene>
    <name evidence="3" type="ORF">VB738_08735</name>
</gene>
<dbReference type="InterPro" id="IPR025567">
    <property type="entry name" value="DUF4332"/>
</dbReference>
<evidence type="ECO:0000313" key="3">
    <source>
        <dbReference type="EMBL" id="MEA5391343.1"/>
    </source>
</evidence>
<protein>
    <submittedName>
        <fullName evidence="3">TM0106 family RecB-like putative nuclease</fullName>
    </submittedName>
</protein>
<dbReference type="InterPro" id="IPR019993">
    <property type="entry name" value="RecB_nuclease_TM0106_put"/>
</dbReference>
<organism evidence="3 4">
    <name type="scientific">Cyanobium gracile UHCC 0139</name>
    <dbReference type="NCBI Taxonomy" id="3110308"/>
    <lineage>
        <taxon>Bacteria</taxon>
        <taxon>Bacillati</taxon>
        <taxon>Cyanobacteriota</taxon>
        <taxon>Cyanophyceae</taxon>
        <taxon>Synechococcales</taxon>
        <taxon>Prochlorococcaceae</taxon>
        <taxon>Cyanobium</taxon>
    </lineage>
</organism>
<dbReference type="Pfam" id="PF13482">
    <property type="entry name" value="RNase_H_2"/>
    <property type="match status" value="1"/>
</dbReference>
<dbReference type="EMBL" id="JAYGHX010000004">
    <property type="protein sequence ID" value="MEA5391343.1"/>
    <property type="molecule type" value="Genomic_DNA"/>
</dbReference>
<dbReference type="InterPro" id="IPR012337">
    <property type="entry name" value="RNaseH-like_sf"/>
</dbReference>
<dbReference type="Pfam" id="PF14229">
    <property type="entry name" value="DUF4332"/>
    <property type="match status" value="1"/>
</dbReference>
<dbReference type="Proteomes" id="UP001304461">
    <property type="component" value="Unassembled WGS sequence"/>
</dbReference>
<dbReference type="RefSeq" id="WP_323305374.1">
    <property type="nucleotide sequence ID" value="NZ_JAYGHX010000004.1"/>
</dbReference>
<proteinExistence type="predicted"/>
<evidence type="ECO:0000259" key="2">
    <source>
        <dbReference type="Pfam" id="PF14229"/>
    </source>
</evidence>
<dbReference type="SUPFAM" id="SSF53098">
    <property type="entry name" value="Ribonuclease H-like"/>
    <property type="match status" value="1"/>
</dbReference>
<dbReference type="NCBIfam" id="TIGR03491">
    <property type="entry name" value="TM0106 family RecB-like putative nuclease"/>
    <property type="match status" value="1"/>
</dbReference>
<keyword evidence="4" id="KW-1185">Reference proteome</keyword>
<evidence type="ECO:0000313" key="4">
    <source>
        <dbReference type="Proteomes" id="UP001304461"/>
    </source>
</evidence>
<feature type="domain" description="DUF4332" evidence="2">
    <location>
        <begin position="223"/>
        <end position="282"/>
    </location>
</feature>
<reference evidence="3 4" key="1">
    <citation type="submission" date="2023-12" db="EMBL/GenBank/DDBJ databases">
        <title>Baltic Sea Cyanobacteria.</title>
        <authorList>
            <person name="Delbaje E."/>
            <person name="Fewer D.P."/>
            <person name="Shishido T.K."/>
        </authorList>
    </citation>
    <scope>NUCLEOTIDE SEQUENCE [LARGE SCALE GENOMIC DNA]</scope>
    <source>
        <strain evidence="3 4">UHCC 0139</strain>
    </source>
</reference>
<feature type="domain" description="YprB ribonuclease H-like" evidence="1">
    <location>
        <begin position="309"/>
        <end position="499"/>
    </location>
</feature>
<accession>A0ABU5RUB5</accession>
<dbReference type="Gene3D" id="1.10.150.20">
    <property type="entry name" value="5' to 3' exonuclease, C-terminal subdomain"/>
    <property type="match status" value="1"/>
</dbReference>
<evidence type="ECO:0000259" key="1">
    <source>
        <dbReference type="Pfam" id="PF13482"/>
    </source>
</evidence>
<dbReference type="InterPro" id="IPR038720">
    <property type="entry name" value="YprB_RNase_H-like_dom"/>
</dbReference>